<evidence type="ECO:0000313" key="2">
    <source>
        <dbReference type="EMBL" id="KAG9470151.1"/>
    </source>
</evidence>
<name>A0A8J6JUP8_ELECQ</name>
<dbReference type="SUPFAM" id="SSF49265">
    <property type="entry name" value="Fibronectin type III"/>
    <property type="match status" value="1"/>
</dbReference>
<sequence>MNFLSLADLGTISILIGKSPLRFAAEWDWADRCPEDVTFTAVYEKIGVPDSEPQDCAATAECSCEIPSDLLDPSSNYTLLVSATTTDGRKLSSSRDFDPNRGE</sequence>
<dbReference type="OrthoDB" id="9944680at2759"/>
<feature type="compositionally biased region" description="Basic and acidic residues" evidence="1">
    <location>
        <begin position="87"/>
        <end position="103"/>
    </location>
</feature>
<organism evidence="2 3">
    <name type="scientific">Eleutherodactylus coqui</name>
    <name type="common">Puerto Rican coqui</name>
    <dbReference type="NCBI Taxonomy" id="57060"/>
    <lineage>
        <taxon>Eukaryota</taxon>
        <taxon>Metazoa</taxon>
        <taxon>Chordata</taxon>
        <taxon>Craniata</taxon>
        <taxon>Vertebrata</taxon>
        <taxon>Euteleostomi</taxon>
        <taxon>Amphibia</taxon>
        <taxon>Batrachia</taxon>
        <taxon>Anura</taxon>
        <taxon>Neobatrachia</taxon>
        <taxon>Hyloidea</taxon>
        <taxon>Eleutherodactylidae</taxon>
        <taxon>Eleutherodactylinae</taxon>
        <taxon>Eleutherodactylus</taxon>
        <taxon>Eleutherodactylus</taxon>
    </lineage>
</organism>
<dbReference type="AlphaFoldDB" id="A0A8J6JUP8"/>
<feature type="region of interest" description="Disordered" evidence="1">
    <location>
        <begin position="84"/>
        <end position="103"/>
    </location>
</feature>
<evidence type="ECO:0000256" key="1">
    <source>
        <dbReference type="SAM" id="MobiDB-lite"/>
    </source>
</evidence>
<dbReference type="InterPro" id="IPR013783">
    <property type="entry name" value="Ig-like_fold"/>
</dbReference>
<reference evidence="2" key="1">
    <citation type="thesis" date="2020" institute="ProQuest LLC" country="789 East Eisenhower Parkway, Ann Arbor, MI, USA">
        <title>Comparative Genomics and Chromosome Evolution.</title>
        <authorList>
            <person name="Mudd A.B."/>
        </authorList>
    </citation>
    <scope>NUCLEOTIDE SEQUENCE</scope>
    <source>
        <strain evidence="2">HN-11 Male</strain>
        <tissue evidence="2">Kidney and liver</tissue>
    </source>
</reference>
<dbReference type="EMBL" id="WNTK01000345">
    <property type="protein sequence ID" value="KAG9470151.1"/>
    <property type="molecule type" value="Genomic_DNA"/>
</dbReference>
<keyword evidence="3" id="KW-1185">Reference proteome</keyword>
<dbReference type="InterPro" id="IPR036116">
    <property type="entry name" value="FN3_sf"/>
</dbReference>
<dbReference type="Proteomes" id="UP000770717">
    <property type="component" value="Unassembled WGS sequence"/>
</dbReference>
<proteinExistence type="predicted"/>
<protein>
    <submittedName>
        <fullName evidence="2">Uncharacterized protein</fullName>
    </submittedName>
</protein>
<comment type="caution">
    <text evidence="2">The sequence shown here is derived from an EMBL/GenBank/DDBJ whole genome shotgun (WGS) entry which is preliminary data.</text>
</comment>
<dbReference type="Gene3D" id="2.60.40.10">
    <property type="entry name" value="Immunoglobulins"/>
    <property type="match status" value="1"/>
</dbReference>
<evidence type="ECO:0000313" key="3">
    <source>
        <dbReference type="Proteomes" id="UP000770717"/>
    </source>
</evidence>
<accession>A0A8J6JUP8</accession>
<gene>
    <name evidence="2" type="ORF">GDO78_018734</name>
</gene>